<keyword evidence="6" id="KW-1185">Reference proteome</keyword>
<evidence type="ECO:0000313" key="6">
    <source>
        <dbReference type="Proteomes" id="UP000183832"/>
    </source>
</evidence>
<dbReference type="InterPro" id="IPR036574">
    <property type="entry name" value="Scorpion_toxin-like_sf"/>
</dbReference>
<feature type="chain" id="PRO_5012294799" evidence="3">
    <location>
        <begin position="21"/>
        <end position="105"/>
    </location>
</feature>
<keyword evidence="1" id="KW-1015">Disulfide bond</keyword>
<evidence type="ECO:0000259" key="4">
    <source>
        <dbReference type="PROSITE" id="PS51378"/>
    </source>
</evidence>
<dbReference type="Proteomes" id="UP000183832">
    <property type="component" value="Unassembled WGS sequence"/>
</dbReference>
<name>A0A1J1I3A5_9DIPT</name>
<reference evidence="5 6" key="1">
    <citation type="submission" date="2015-04" db="EMBL/GenBank/DDBJ databases">
        <authorList>
            <person name="Syromyatnikov M.Y."/>
            <person name="Popov V.N."/>
        </authorList>
    </citation>
    <scope>NUCLEOTIDE SEQUENCE [LARGE SCALE GENOMIC DNA]</scope>
</reference>
<protein>
    <submittedName>
        <fullName evidence="5">CLUMA_CG007773, isoform A</fullName>
    </submittedName>
</protein>
<dbReference type="PROSITE" id="PS51378">
    <property type="entry name" value="INVERT_DEFENSINS"/>
    <property type="match status" value="1"/>
</dbReference>
<dbReference type="AlphaFoldDB" id="A0A1J1I3A5"/>
<gene>
    <name evidence="5" type="ORF">CLUMA_CG007773</name>
</gene>
<accession>A0A1J1I3A5</accession>
<feature type="signal peptide" evidence="3">
    <location>
        <begin position="1"/>
        <end position="20"/>
    </location>
</feature>
<keyword evidence="3" id="KW-0732">Signal</keyword>
<dbReference type="SUPFAM" id="SSF57095">
    <property type="entry name" value="Scorpion toxin-like"/>
    <property type="match status" value="1"/>
</dbReference>
<dbReference type="InterPro" id="IPR001542">
    <property type="entry name" value="Defensin_invertebrate/fungal"/>
</dbReference>
<dbReference type="EMBL" id="CVRI01000038">
    <property type="protein sequence ID" value="CRK94258.1"/>
    <property type="molecule type" value="Genomic_DNA"/>
</dbReference>
<evidence type="ECO:0000256" key="3">
    <source>
        <dbReference type="SAM" id="SignalP"/>
    </source>
</evidence>
<feature type="region of interest" description="Disordered" evidence="2">
    <location>
        <begin position="34"/>
        <end position="56"/>
    </location>
</feature>
<dbReference type="GO" id="GO:0050830">
    <property type="term" value="P:defense response to Gram-positive bacterium"/>
    <property type="evidence" value="ECO:0007669"/>
    <property type="project" value="UniProtKB-ARBA"/>
</dbReference>
<dbReference type="Pfam" id="PF01097">
    <property type="entry name" value="Defensin_2"/>
    <property type="match status" value="1"/>
</dbReference>
<feature type="domain" description="Invertebrate defensins family profile" evidence="4">
    <location>
        <begin position="63"/>
        <end position="105"/>
    </location>
</feature>
<sequence length="105" mass="11556">MKTIVLFVFTIAMAIALCSSSSIGSSSEIEESLKSLLSPPSDDENSFATSDEVEGPVRSARGFYSCRWLWLSLSKRNSNCNTYCRGLSGRRGGYCSKTLICTCYR</sequence>
<organism evidence="5 6">
    <name type="scientific">Clunio marinus</name>
    <dbReference type="NCBI Taxonomy" id="568069"/>
    <lineage>
        <taxon>Eukaryota</taxon>
        <taxon>Metazoa</taxon>
        <taxon>Ecdysozoa</taxon>
        <taxon>Arthropoda</taxon>
        <taxon>Hexapoda</taxon>
        <taxon>Insecta</taxon>
        <taxon>Pterygota</taxon>
        <taxon>Neoptera</taxon>
        <taxon>Endopterygota</taxon>
        <taxon>Diptera</taxon>
        <taxon>Nematocera</taxon>
        <taxon>Chironomoidea</taxon>
        <taxon>Chironomidae</taxon>
        <taxon>Clunio</taxon>
    </lineage>
</organism>
<evidence type="ECO:0000256" key="2">
    <source>
        <dbReference type="SAM" id="MobiDB-lite"/>
    </source>
</evidence>
<evidence type="ECO:0000256" key="1">
    <source>
        <dbReference type="ARBA" id="ARBA00023157"/>
    </source>
</evidence>
<proteinExistence type="predicted"/>
<evidence type="ECO:0000313" key="5">
    <source>
        <dbReference type="EMBL" id="CRK94258.1"/>
    </source>
</evidence>
<dbReference type="GO" id="GO:0005576">
    <property type="term" value="C:extracellular region"/>
    <property type="evidence" value="ECO:0007669"/>
    <property type="project" value="UniProtKB-ARBA"/>
</dbReference>